<feature type="region of interest" description="Disordered" evidence="1">
    <location>
        <begin position="842"/>
        <end position="895"/>
    </location>
</feature>
<sequence length="1218" mass="118302">MVTIITTLLVLLVLAPSAMASENSYASTSATGGGVAGKGGKLEIGSRATSGASDMGNLVQSGSQADSMVIVRGEDGVSPVPDIHTPVSQSSSTAYSSNGPKPYGNAAVESSAHTVGKGGAASGASASTRVQRRDNKHSPKTKSKAPVQLGLAIASGAASAGSQGHSESSTRVDATSNTHARDRDSASYGVASGSQHGQARGSLGTSIISNILIQVEAQANQDHETKAIADLQSHTDVYGDQEAVTGTTSAAMAGASTFDSGLVGNDLNLAGGDSEAEASTSAFVDSFGLELHGGSAASGGDVQAYAGVDTATTEDLYHVGHDLGGAAGADALAYAGGHAFGRTKGFTDTESVSNLYGETKAVTDTFAVGTGVSNVQGVSRNVIEGSSVSLGPGVNSNVVYGDASATSYGAASFGPGHVTGGAQIGGDANLFTVATGYDTDTSADIDGYGDVEATTVSPKVGSGSSSQAGAYGAADVDSRAGGYNAYDDEHSRAATLMSSGAYNAVVASESSVAEGPEAVSYGAGSGRAKTAATGPLTATSDQATGFASTNALGNDLGGIAPAGGQASTLTEGEVLTMTQAASNAQDMGHATYLESGGVATADSMSMSKTNPLTAGAGYLDMGLSSGSGAVGGSMSMSTGQGNAASHGGFSTIDALIMSDTSSETIVGSASAMEDAYLKDKFGLDIVPSAAGAGVASASGMGGVDLDGQAVQYTAHDGSLEAYGEFLGESDAESYAEISNIATAAVDEAGNYARAGSMGQAEGRGSGNAVANTISDDSNIGFSAGGGGDSQASTGAAIFAPQPGYDPVHDATTGISVAETDGSGGGLAIGQTAGGVSLVSGSAGGVGESKASAETVARPGDRMATSVSAAEGTGDGGALTQTSGDQTTAGAQAYNSGTAKGGSNQVALIDDGGLLAGDQTGWTYDAMSGSMTAATAVGDNAVAYLEGMAIAVGDTVPGAPTPFGFADAYTGGHADGEQFLGQTGSMSAVEVDIQVPGVGNDVIQTDFHDGKITGGFSATKGLAFGNGQGLASSSADENEGATKAAARTNALGFGAGVGASIGLRKDGLDAAFGAGSGLSFALADGSAKLPGSEPSLLTVGRSGGASRGFALNDGRYEGIGHGATSGDGLVHAAEGESTAESSSLATGWGGAIVESGDYAADVLAIGHGFGIAGGQALIEDAGVGSSVHYESGSSVDVGPVPYRNNQPIPDGRRLLAGLV</sequence>
<evidence type="ECO:0000313" key="3">
    <source>
        <dbReference type="EMBL" id="QDZ22334.1"/>
    </source>
</evidence>
<keyword evidence="2" id="KW-0732">Signal</keyword>
<evidence type="ECO:0000256" key="1">
    <source>
        <dbReference type="SAM" id="MobiDB-lite"/>
    </source>
</evidence>
<protein>
    <submittedName>
        <fullName evidence="3">Uncharacterized protein</fullName>
    </submittedName>
</protein>
<reference evidence="3 4" key="1">
    <citation type="submission" date="2018-07" db="EMBL/GenBank/DDBJ databases">
        <title>The complete nuclear genome of the prasinophyte Chloropicon primus (CCMP1205).</title>
        <authorList>
            <person name="Pombert J.-F."/>
            <person name="Otis C."/>
            <person name="Turmel M."/>
            <person name="Lemieux C."/>
        </authorList>
    </citation>
    <scope>NUCLEOTIDE SEQUENCE [LARGE SCALE GENOMIC DNA]</scope>
    <source>
        <strain evidence="3 4">CCMP1205</strain>
    </source>
</reference>
<feature type="signal peptide" evidence="2">
    <location>
        <begin position="1"/>
        <end position="20"/>
    </location>
</feature>
<feature type="compositionally biased region" description="Polar residues" evidence="1">
    <location>
        <begin position="192"/>
        <end position="201"/>
    </location>
</feature>
<evidence type="ECO:0000256" key="2">
    <source>
        <dbReference type="SAM" id="SignalP"/>
    </source>
</evidence>
<evidence type="ECO:0000313" key="4">
    <source>
        <dbReference type="Proteomes" id="UP000316726"/>
    </source>
</evidence>
<feature type="region of interest" description="Disordered" evidence="1">
    <location>
        <begin position="1188"/>
        <end position="1207"/>
    </location>
</feature>
<name>A0A5B8MQP2_9CHLO</name>
<proteinExistence type="predicted"/>
<feature type="compositionally biased region" description="Polar residues" evidence="1">
    <location>
        <begin position="86"/>
        <end position="99"/>
    </location>
</feature>
<accession>A0A5B8MQP2</accession>
<feature type="chain" id="PRO_5022671342" evidence="2">
    <location>
        <begin position="21"/>
        <end position="1218"/>
    </location>
</feature>
<organism evidence="3 4">
    <name type="scientific">Chloropicon primus</name>
    <dbReference type="NCBI Taxonomy" id="1764295"/>
    <lineage>
        <taxon>Eukaryota</taxon>
        <taxon>Viridiplantae</taxon>
        <taxon>Chlorophyta</taxon>
        <taxon>Chloropicophyceae</taxon>
        <taxon>Chloropicales</taxon>
        <taxon>Chloropicaceae</taxon>
        <taxon>Chloropicon</taxon>
    </lineage>
</organism>
<feature type="compositionally biased region" description="Polar residues" evidence="1">
    <location>
        <begin position="878"/>
        <end position="895"/>
    </location>
</feature>
<feature type="compositionally biased region" description="Low complexity" evidence="1">
    <location>
        <begin position="150"/>
        <end position="169"/>
    </location>
</feature>
<dbReference type="EMBL" id="CP031040">
    <property type="protein sequence ID" value="QDZ22334.1"/>
    <property type="molecule type" value="Genomic_DNA"/>
</dbReference>
<dbReference type="Proteomes" id="UP000316726">
    <property type="component" value="Chromosome 7"/>
</dbReference>
<dbReference type="AlphaFoldDB" id="A0A5B8MQP2"/>
<keyword evidence="4" id="KW-1185">Reference proteome</keyword>
<feature type="region of interest" description="Disordered" evidence="1">
    <location>
        <begin position="75"/>
        <end position="201"/>
    </location>
</feature>
<gene>
    <name evidence="3" type="ORF">A3770_07p48520</name>
</gene>